<feature type="domain" description="Erythromycin biosynthesis protein CIII-like C-terminal" evidence="4">
    <location>
        <begin position="238"/>
        <end position="376"/>
    </location>
</feature>
<organism evidence="6 7">
    <name type="scientific">Allokutzneria oryzae</name>
    <dbReference type="NCBI Taxonomy" id="1378989"/>
    <lineage>
        <taxon>Bacteria</taxon>
        <taxon>Bacillati</taxon>
        <taxon>Actinomycetota</taxon>
        <taxon>Actinomycetes</taxon>
        <taxon>Pseudonocardiales</taxon>
        <taxon>Pseudonocardiaceae</taxon>
        <taxon>Allokutzneria</taxon>
    </lineage>
</organism>
<keyword evidence="3" id="KW-0808">Transferase</keyword>
<evidence type="ECO:0000256" key="3">
    <source>
        <dbReference type="ARBA" id="ARBA00022679"/>
    </source>
</evidence>
<evidence type="ECO:0000259" key="4">
    <source>
        <dbReference type="Pfam" id="PF06722"/>
    </source>
</evidence>
<reference evidence="6 7" key="1">
    <citation type="submission" date="2024-09" db="EMBL/GenBank/DDBJ databases">
        <authorList>
            <person name="Sun Q."/>
            <person name="Mori K."/>
        </authorList>
    </citation>
    <scope>NUCLEOTIDE SEQUENCE [LARGE SCALE GENOMIC DNA]</scope>
    <source>
        <strain evidence="6 7">TBRC 7907</strain>
    </source>
</reference>
<dbReference type="SUPFAM" id="SSF53756">
    <property type="entry name" value="UDP-Glycosyltransferase/glycogen phosphorylase"/>
    <property type="match status" value="1"/>
</dbReference>
<name>A0ABV5ZYV1_9PSEU</name>
<dbReference type="PANTHER" id="PTHR48050:SF13">
    <property type="entry name" value="STEROL 3-BETA-GLUCOSYLTRANSFERASE UGT80A2"/>
    <property type="match status" value="1"/>
</dbReference>
<evidence type="ECO:0000256" key="2">
    <source>
        <dbReference type="ARBA" id="ARBA00022676"/>
    </source>
</evidence>
<dbReference type="InterPro" id="IPR002213">
    <property type="entry name" value="UDP_glucos_trans"/>
</dbReference>
<dbReference type="InterPro" id="IPR050426">
    <property type="entry name" value="Glycosyltransferase_28"/>
</dbReference>
<dbReference type="Pfam" id="PF06722">
    <property type="entry name" value="EryCIII-like_C"/>
    <property type="match status" value="1"/>
</dbReference>
<dbReference type="RefSeq" id="WP_377852058.1">
    <property type="nucleotide sequence ID" value="NZ_JBHLZU010000010.1"/>
</dbReference>
<dbReference type="Gene3D" id="3.40.50.2000">
    <property type="entry name" value="Glycogen Phosphorylase B"/>
    <property type="match status" value="2"/>
</dbReference>
<dbReference type="Proteomes" id="UP001589693">
    <property type="component" value="Unassembled WGS sequence"/>
</dbReference>
<accession>A0ABV5ZYV1</accession>
<comment type="similarity">
    <text evidence="1">Belongs to the glycosyltransferase 28 family.</text>
</comment>
<dbReference type="Pfam" id="PF21036">
    <property type="entry name" value="EryCIII-like_N"/>
    <property type="match status" value="1"/>
</dbReference>
<dbReference type="InterPro" id="IPR048284">
    <property type="entry name" value="EryCIII-like_N"/>
</dbReference>
<sequence length="378" mass="39997">MRVLFASSPGLGHLFPMIPLAWALRSAGHDVLVATTGDAVQRAAQAGLPAVEAAPHLDVEKFFSSPQQAKFGDWASLRKLFLEQPEKAMEIVAERFAQLGDQLADGMLAAAQGWGPDLVVFEQMDSAGPFVAAKLGIPAVQHNFGASRGSGEVAMFAKHTAAYDRHGATRPTEAAAIIDIATAGLGTAQLGWPMRYVAYNAGGVLPEWLLAKRDRPRVCVTLGTVVGRLSGVGALGAVVEAAREVDAEFVFALGGTDASELGELPDNVRVAEWIPLNALLEHCDAIVHHGGSGSTFTSLTVGVPQLLIPHGADQFDNAKMVRDAGIGLWPEESTVDASHLARLLEDKEMRAACERLRAENAVRPLPSEVVAKLVDLVG</sequence>
<gene>
    <name evidence="6" type="ORF">ACFFQA_13030</name>
</gene>
<comment type="caution">
    <text evidence="6">The sequence shown here is derived from an EMBL/GenBank/DDBJ whole genome shotgun (WGS) entry which is preliminary data.</text>
</comment>
<keyword evidence="7" id="KW-1185">Reference proteome</keyword>
<proteinExistence type="inferred from homology"/>
<dbReference type="EMBL" id="JBHLZU010000010">
    <property type="protein sequence ID" value="MFB9904859.1"/>
    <property type="molecule type" value="Genomic_DNA"/>
</dbReference>
<keyword evidence="2" id="KW-0328">Glycosyltransferase</keyword>
<evidence type="ECO:0000259" key="5">
    <source>
        <dbReference type="Pfam" id="PF21036"/>
    </source>
</evidence>
<evidence type="ECO:0000313" key="6">
    <source>
        <dbReference type="EMBL" id="MFB9904859.1"/>
    </source>
</evidence>
<evidence type="ECO:0000256" key="1">
    <source>
        <dbReference type="ARBA" id="ARBA00006962"/>
    </source>
</evidence>
<evidence type="ECO:0000313" key="7">
    <source>
        <dbReference type="Proteomes" id="UP001589693"/>
    </source>
</evidence>
<dbReference type="InterPro" id="IPR010610">
    <property type="entry name" value="EryCIII-like_C"/>
</dbReference>
<protein>
    <submittedName>
        <fullName evidence="6">Nucleotide disphospho-sugar-binding domain-containing protein</fullName>
    </submittedName>
</protein>
<dbReference type="CDD" id="cd03784">
    <property type="entry name" value="GT1_Gtf-like"/>
    <property type="match status" value="1"/>
</dbReference>
<dbReference type="PANTHER" id="PTHR48050">
    <property type="entry name" value="STEROL 3-BETA-GLUCOSYLTRANSFERASE"/>
    <property type="match status" value="1"/>
</dbReference>
<feature type="domain" description="Erythromycin biosynthesis protein CIII-like N-terminal" evidence="5">
    <location>
        <begin position="22"/>
        <end position="223"/>
    </location>
</feature>